<feature type="chain" id="PRO_5032499860" evidence="1">
    <location>
        <begin position="17"/>
        <end position="56"/>
    </location>
</feature>
<evidence type="ECO:0000313" key="3">
    <source>
        <dbReference type="Proteomes" id="UP000627253"/>
    </source>
</evidence>
<dbReference type="OrthoDB" id="6344411at2759"/>
<dbReference type="InterPro" id="IPR036706">
    <property type="entry name" value="VOMI_sf"/>
</dbReference>
<dbReference type="EMBL" id="WAAF01005775">
    <property type="protein sequence ID" value="NXX41537.1"/>
    <property type="molecule type" value="Genomic_DNA"/>
</dbReference>
<gene>
    <name evidence="2" type="primary">Vmo1_2</name>
    <name evidence="2" type="ORF">TRILEU_R15223</name>
</gene>
<dbReference type="Proteomes" id="UP000627253">
    <property type="component" value="Unassembled WGS sequence"/>
</dbReference>
<protein>
    <submittedName>
        <fullName evidence="2">VMO1 protein</fullName>
    </submittedName>
</protein>
<organism evidence="2 3">
    <name type="scientific">Tricholaema leucomelas</name>
    <name type="common">pied barbet</name>
    <dbReference type="NCBI Taxonomy" id="240729"/>
    <lineage>
        <taxon>Eukaryota</taxon>
        <taxon>Metazoa</taxon>
        <taxon>Chordata</taxon>
        <taxon>Craniata</taxon>
        <taxon>Vertebrata</taxon>
        <taxon>Euteleostomi</taxon>
        <taxon>Archelosauria</taxon>
        <taxon>Archosauria</taxon>
        <taxon>Dinosauria</taxon>
        <taxon>Saurischia</taxon>
        <taxon>Theropoda</taxon>
        <taxon>Coelurosauria</taxon>
        <taxon>Aves</taxon>
        <taxon>Neognathae</taxon>
        <taxon>Neoaves</taxon>
        <taxon>Telluraves</taxon>
        <taxon>Coraciimorphae</taxon>
        <taxon>Piciformes</taxon>
        <taxon>Lybiidae</taxon>
        <taxon>Tricholaema lacrymosa</taxon>
    </lineage>
</organism>
<dbReference type="InterPro" id="IPR005515">
    <property type="entry name" value="VOMI"/>
</dbReference>
<dbReference type="Pfam" id="PF03762">
    <property type="entry name" value="VOMI"/>
    <property type="match status" value="1"/>
</dbReference>
<feature type="signal peptide" evidence="1">
    <location>
        <begin position="1"/>
        <end position="16"/>
    </location>
</feature>
<keyword evidence="1" id="KW-0732">Signal</keyword>
<feature type="non-terminal residue" evidence="2">
    <location>
        <position position="56"/>
    </location>
</feature>
<evidence type="ECO:0000313" key="2">
    <source>
        <dbReference type="EMBL" id="NXX41537.1"/>
    </source>
</evidence>
<dbReference type="AlphaFoldDB" id="A0A852ISY6"/>
<comment type="caution">
    <text evidence="2">The sequence shown here is derived from an EMBL/GenBank/DDBJ whole genome shotgun (WGS) entry which is preliminary data.</text>
</comment>
<dbReference type="Gene3D" id="2.100.10.20">
    <property type="entry name" value="Vitelline membrane outer layer protein I (VOMI)"/>
    <property type="match status" value="1"/>
</dbReference>
<feature type="non-terminal residue" evidence="2">
    <location>
        <position position="1"/>
    </location>
</feature>
<accession>A0A852ISY6</accession>
<sequence length="56" mass="5908">ALVVLLVALEVAPARGWGKDEVVEVLSVANGGPWGEWGDPEFCPRGTYATGVQLKV</sequence>
<dbReference type="SUPFAM" id="SSF51092">
    <property type="entry name" value="Vitelline membrane outer protein-I (VMO-I)"/>
    <property type="match status" value="1"/>
</dbReference>
<name>A0A852ISY6_9PICI</name>
<evidence type="ECO:0000256" key="1">
    <source>
        <dbReference type="SAM" id="SignalP"/>
    </source>
</evidence>
<reference evidence="2" key="1">
    <citation type="submission" date="2020-02" db="EMBL/GenBank/DDBJ databases">
        <title>Bird 10,000 Genomes (B10K) Project - Family phase.</title>
        <authorList>
            <person name="Zhang G."/>
        </authorList>
    </citation>
    <scope>NUCLEOTIDE SEQUENCE</scope>
    <source>
        <strain evidence="2">B10K-DU-002-37</strain>
        <tissue evidence="2">Muscle</tissue>
    </source>
</reference>
<keyword evidence="3" id="KW-1185">Reference proteome</keyword>
<proteinExistence type="predicted"/>